<feature type="domain" description="BHLH" evidence="6">
    <location>
        <begin position="270"/>
        <end position="320"/>
    </location>
</feature>
<evidence type="ECO:0000256" key="5">
    <source>
        <dbReference type="SAM" id="MobiDB-lite"/>
    </source>
</evidence>
<proteinExistence type="predicted"/>
<dbReference type="GO" id="GO:0005634">
    <property type="term" value="C:nucleus"/>
    <property type="evidence" value="ECO:0007669"/>
    <property type="project" value="UniProtKB-SubCell"/>
</dbReference>
<dbReference type="SMART" id="SM00353">
    <property type="entry name" value="HLH"/>
    <property type="match status" value="1"/>
</dbReference>
<feature type="region of interest" description="Disordered" evidence="5">
    <location>
        <begin position="609"/>
        <end position="650"/>
    </location>
</feature>
<dbReference type="Gene3D" id="4.10.280.10">
    <property type="entry name" value="Helix-loop-helix DNA-binding domain"/>
    <property type="match status" value="1"/>
</dbReference>
<accession>A0A4D6MCG5</accession>
<evidence type="ECO:0000256" key="3">
    <source>
        <dbReference type="ARBA" id="ARBA00023163"/>
    </source>
</evidence>
<feature type="region of interest" description="Disordered" evidence="5">
    <location>
        <begin position="164"/>
        <end position="260"/>
    </location>
</feature>
<dbReference type="SUPFAM" id="SSF47459">
    <property type="entry name" value="HLH, helix-loop-helix DNA-binding domain"/>
    <property type="match status" value="1"/>
</dbReference>
<evidence type="ECO:0000313" key="7">
    <source>
        <dbReference type="EMBL" id="QCD99065.1"/>
    </source>
</evidence>
<dbReference type="PROSITE" id="PS50888">
    <property type="entry name" value="BHLH"/>
    <property type="match status" value="1"/>
</dbReference>
<dbReference type="GO" id="GO:0003700">
    <property type="term" value="F:DNA-binding transcription factor activity"/>
    <property type="evidence" value="ECO:0007669"/>
    <property type="project" value="TreeGrafter"/>
</dbReference>
<evidence type="ECO:0000256" key="1">
    <source>
        <dbReference type="ARBA" id="ARBA00004123"/>
    </source>
</evidence>
<dbReference type="AlphaFoldDB" id="A0A4D6MCG5"/>
<keyword evidence="3" id="KW-0804">Transcription</keyword>
<dbReference type="CDD" id="cd18919">
    <property type="entry name" value="bHLH_AtBPE_like"/>
    <property type="match status" value="1"/>
</dbReference>
<dbReference type="Proteomes" id="UP000501690">
    <property type="component" value="Linkage Group LG7"/>
</dbReference>
<evidence type="ECO:0000313" key="8">
    <source>
        <dbReference type="Proteomes" id="UP000501690"/>
    </source>
</evidence>
<dbReference type="InterPro" id="IPR036638">
    <property type="entry name" value="HLH_DNA-bd_sf"/>
</dbReference>
<gene>
    <name evidence="7" type="ORF">DEO72_LG7g344</name>
</gene>
<dbReference type="FunFam" id="4.10.280.10:FF:000002">
    <property type="entry name" value="Basic helix-loop-helix transcription factor"/>
    <property type="match status" value="1"/>
</dbReference>
<feature type="compositionally biased region" description="Basic and acidic residues" evidence="5">
    <location>
        <begin position="668"/>
        <end position="729"/>
    </location>
</feature>
<name>A0A4D6MCG5_VIGUN</name>
<comment type="subcellular location">
    <subcellularLocation>
        <location evidence="1">Nucleus</location>
    </subcellularLocation>
</comment>
<keyword evidence="8" id="KW-1185">Reference proteome</keyword>
<dbReference type="PANTHER" id="PTHR12565">
    <property type="entry name" value="STEROL REGULATORY ELEMENT-BINDING PROTEIN"/>
    <property type="match status" value="1"/>
</dbReference>
<evidence type="ECO:0000256" key="4">
    <source>
        <dbReference type="ARBA" id="ARBA00023242"/>
    </source>
</evidence>
<protein>
    <submittedName>
        <fullName evidence="7">Phytochrome-interacting factor 3</fullName>
    </submittedName>
</protein>
<keyword evidence="4" id="KW-0539">Nucleus</keyword>
<sequence length="729" mass="79950">MGGQENAMGFQHGNENILTCPSSALSGANVNVSDMAISSVSMAKPSDVANPFLASSAWDPLVSLSQAQTFGGSSMVSHAEFANANSSYPLVLENQGMSNTSHLVQYMSDSNLGGMVPKVHSYASRGFSEMVGAAAPFGQHGSGDVANSGYPPHYNPIKEAQINGEQSQVEDSIPEEEAPGSGPSGNRRKRGLDHNSTFSPNKNAESETVKDSPGRACDGPKEHEKKPKVEQNNSADLRGKQSAKQAKDNSSQSGEAPKENFIHVRARRGQATNSHSLAERVRREKISERMRLLQELVPGCNKITGKAVMLDEIINYVQSLQQQVEFLSMKLATVNPELNFDVDRILSKDILQSRIGHGISAYGPGINSSHTFPSGNFHGTLAGMPSTSSQFPPLPQNVLDHEFQSFYGIGYDSNTALDNLGPNDDDDVEQVAMVLFNGMESSILWSMRNPMYELEKITITSFETLYAMQWKSAVCIHRAFLNCCQNLLLLFILLKFLYSIMGTCSLSNVIFSFVFLMLFSASSHTMVAGARVLLEPTLSKPEVSQLPKPQFSASNIPAFPKLELPKVPELPNIAEIPPLKIPELPKLEFPKVTELSKPELSKVPELSKPEWPKVPELSKPELPKVPELPKPELPKVPEMPKIPELPKPELSKVSEFSKLESPIVPEVPKSELPKVPELPKFELPKPELPKIPEFPKPELPKVPELPKPELPKVPELSKPEWPKVPELSK</sequence>
<dbReference type="GO" id="GO:0046983">
    <property type="term" value="F:protein dimerization activity"/>
    <property type="evidence" value="ECO:0007669"/>
    <property type="project" value="InterPro"/>
</dbReference>
<feature type="region of interest" description="Disordered" evidence="5">
    <location>
        <begin position="667"/>
        <end position="729"/>
    </location>
</feature>
<feature type="compositionally biased region" description="Polar residues" evidence="5">
    <location>
        <begin position="242"/>
        <end position="254"/>
    </location>
</feature>
<evidence type="ECO:0000259" key="6">
    <source>
        <dbReference type="PROSITE" id="PS50888"/>
    </source>
</evidence>
<dbReference type="EMBL" id="CP039351">
    <property type="protein sequence ID" value="QCD99065.1"/>
    <property type="molecule type" value="Genomic_DNA"/>
</dbReference>
<organism evidence="7 8">
    <name type="scientific">Vigna unguiculata</name>
    <name type="common">Cowpea</name>
    <dbReference type="NCBI Taxonomy" id="3917"/>
    <lineage>
        <taxon>Eukaryota</taxon>
        <taxon>Viridiplantae</taxon>
        <taxon>Streptophyta</taxon>
        <taxon>Embryophyta</taxon>
        <taxon>Tracheophyta</taxon>
        <taxon>Spermatophyta</taxon>
        <taxon>Magnoliopsida</taxon>
        <taxon>eudicotyledons</taxon>
        <taxon>Gunneridae</taxon>
        <taxon>Pentapetalae</taxon>
        <taxon>rosids</taxon>
        <taxon>fabids</taxon>
        <taxon>Fabales</taxon>
        <taxon>Fabaceae</taxon>
        <taxon>Papilionoideae</taxon>
        <taxon>50 kb inversion clade</taxon>
        <taxon>NPAAA clade</taxon>
        <taxon>indigoferoid/millettioid clade</taxon>
        <taxon>Phaseoleae</taxon>
        <taxon>Vigna</taxon>
    </lineage>
</organism>
<keyword evidence="2" id="KW-0805">Transcription regulation</keyword>
<evidence type="ECO:0000256" key="2">
    <source>
        <dbReference type="ARBA" id="ARBA00023015"/>
    </source>
</evidence>
<dbReference type="InterPro" id="IPR011598">
    <property type="entry name" value="bHLH_dom"/>
</dbReference>
<reference evidence="7 8" key="1">
    <citation type="submission" date="2019-04" db="EMBL/GenBank/DDBJ databases">
        <title>An improved genome assembly and genetic linkage map for asparagus bean, Vigna unguiculata ssp. sesquipedialis.</title>
        <authorList>
            <person name="Xia Q."/>
            <person name="Zhang R."/>
            <person name="Dong Y."/>
        </authorList>
    </citation>
    <scope>NUCLEOTIDE SEQUENCE [LARGE SCALE GENOMIC DNA]</scope>
    <source>
        <tissue evidence="7">Leaf</tissue>
    </source>
</reference>
<dbReference type="InterPro" id="IPR024097">
    <property type="entry name" value="bHLH_ZIP_TF"/>
</dbReference>
<feature type="compositionally biased region" description="Polar residues" evidence="5">
    <location>
        <begin position="194"/>
        <end position="203"/>
    </location>
</feature>
<dbReference type="Pfam" id="PF00010">
    <property type="entry name" value="HLH"/>
    <property type="match status" value="1"/>
</dbReference>
<feature type="compositionally biased region" description="Basic and acidic residues" evidence="5">
    <location>
        <begin position="609"/>
        <end position="635"/>
    </location>
</feature>
<feature type="compositionally biased region" description="Basic and acidic residues" evidence="5">
    <location>
        <begin position="204"/>
        <end position="229"/>
    </location>
</feature>
<dbReference type="PANTHER" id="PTHR12565:SF312">
    <property type="entry name" value="TRANSCRIPTION FACTOR BHLH74"/>
    <property type="match status" value="1"/>
</dbReference>